<proteinExistence type="predicted"/>
<evidence type="ECO:0000313" key="2">
    <source>
        <dbReference type="EMBL" id="GKV00533.1"/>
    </source>
</evidence>
<dbReference type="AlphaFoldDB" id="A0AAV5IRH7"/>
<dbReference type="Proteomes" id="UP001054252">
    <property type="component" value="Unassembled WGS sequence"/>
</dbReference>
<keyword evidence="1" id="KW-0812">Transmembrane</keyword>
<keyword evidence="1" id="KW-0472">Membrane</keyword>
<feature type="transmembrane region" description="Helical" evidence="1">
    <location>
        <begin position="244"/>
        <end position="274"/>
    </location>
</feature>
<protein>
    <submittedName>
        <fullName evidence="2">Uncharacterized protein</fullName>
    </submittedName>
</protein>
<comment type="caution">
    <text evidence="2">The sequence shown here is derived from an EMBL/GenBank/DDBJ whole genome shotgun (WGS) entry which is preliminary data.</text>
</comment>
<dbReference type="PANTHER" id="PTHR48258">
    <property type="entry name" value="DUF4218 DOMAIN-CONTAINING PROTEIN-RELATED"/>
    <property type="match status" value="1"/>
</dbReference>
<dbReference type="EMBL" id="BPVZ01000015">
    <property type="protein sequence ID" value="GKV00533.1"/>
    <property type="molecule type" value="Genomic_DNA"/>
</dbReference>
<keyword evidence="3" id="KW-1185">Reference proteome</keyword>
<evidence type="ECO:0000313" key="3">
    <source>
        <dbReference type="Proteomes" id="UP001054252"/>
    </source>
</evidence>
<keyword evidence="1" id="KW-1133">Transmembrane helix</keyword>
<dbReference type="PANTHER" id="PTHR48258:SF4">
    <property type="entry name" value="DUF4216 DOMAIN-CONTAINING PROTEIN"/>
    <property type="match status" value="1"/>
</dbReference>
<gene>
    <name evidence="2" type="ORF">SLEP1_g13208</name>
</gene>
<accession>A0AAV5IRH7</accession>
<name>A0AAV5IRH7_9ROSI</name>
<reference evidence="2 3" key="1">
    <citation type="journal article" date="2021" name="Commun. Biol.">
        <title>The genome of Shorea leprosula (Dipterocarpaceae) highlights the ecological relevance of drought in aseasonal tropical rainforests.</title>
        <authorList>
            <person name="Ng K.K.S."/>
            <person name="Kobayashi M.J."/>
            <person name="Fawcett J.A."/>
            <person name="Hatakeyama M."/>
            <person name="Paape T."/>
            <person name="Ng C.H."/>
            <person name="Ang C.C."/>
            <person name="Tnah L.H."/>
            <person name="Lee C.T."/>
            <person name="Nishiyama T."/>
            <person name="Sese J."/>
            <person name="O'Brien M.J."/>
            <person name="Copetti D."/>
            <person name="Mohd Noor M.I."/>
            <person name="Ong R.C."/>
            <person name="Putra M."/>
            <person name="Sireger I.Z."/>
            <person name="Indrioko S."/>
            <person name="Kosugi Y."/>
            <person name="Izuno A."/>
            <person name="Isagi Y."/>
            <person name="Lee S.L."/>
            <person name="Shimizu K.K."/>
        </authorList>
    </citation>
    <scope>NUCLEOTIDE SEQUENCE [LARGE SCALE GENOMIC DNA]</scope>
    <source>
        <strain evidence="2">214</strain>
    </source>
</reference>
<evidence type="ECO:0000256" key="1">
    <source>
        <dbReference type="SAM" id="Phobius"/>
    </source>
</evidence>
<sequence>MMEQDDGTAIKPNALYVLSREQRALICQWLKELRFPDGYASNIARCVNMQELRLFGMKSHDCHVFMQRLLPIAFRDFLIDEVWGPLTEISQVLGGEMRMRALSPKELKAAELYVLLNCEEVNPWIALFDYQVCSGLSEDQIQIKRQLEFIPWFKTTVRNGRYEVDSRLLPLVTGPVNNVRPRVSASASLPPPTLCTRRAPQLPPPIFRPEIRQSLGISPYFLVLEHLVNPKIPPLCWKFQICAVFFPLSVGLCLCGCEFSAFLNFFFSAAGFFFPC</sequence>
<organism evidence="2 3">
    <name type="scientific">Rubroshorea leprosula</name>
    <dbReference type="NCBI Taxonomy" id="152421"/>
    <lineage>
        <taxon>Eukaryota</taxon>
        <taxon>Viridiplantae</taxon>
        <taxon>Streptophyta</taxon>
        <taxon>Embryophyta</taxon>
        <taxon>Tracheophyta</taxon>
        <taxon>Spermatophyta</taxon>
        <taxon>Magnoliopsida</taxon>
        <taxon>eudicotyledons</taxon>
        <taxon>Gunneridae</taxon>
        <taxon>Pentapetalae</taxon>
        <taxon>rosids</taxon>
        <taxon>malvids</taxon>
        <taxon>Malvales</taxon>
        <taxon>Dipterocarpaceae</taxon>
        <taxon>Rubroshorea</taxon>
    </lineage>
</organism>